<evidence type="ECO:0000256" key="9">
    <source>
        <dbReference type="PIRSR" id="PIRSR000412-50"/>
    </source>
</evidence>
<dbReference type="Gene3D" id="3.40.640.10">
    <property type="entry name" value="Type I PLP-dependent aspartate aminotransferase-like (Major domain)"/>
    <property type="match status" value="2"/>
</dbReference>
<name>A0A402B9A7_9CHLR</name>
<keyword evidence="7 8" id="KW-0663">Pyridoxal phosphate</keyword>
<keyword evidence="12" id="KW-1185">Reference proteome</keyword>
<dbReference type="UniPathway" id="UPA00193"/>
<keyword evidence="6 8" id="KW-0808">Transferase</keyword>
<evidence type="ECO:0000256" key="5">
    <source>
        <dbReference type="ARBA" id="ARBA00022605"/>
    </source>
</evidence>
<dbReference type="InterPro" id="IPR049943">
    <property type="entry name" value="Ser_HO-MeTrfase-like"/>
</dbReference>
<keyword evidence="5 8" id="KW-0028">Amino-acid biosynthesis</keyword>
<gene>
    <name evidence="8 11" type="primary">glyA</name>
    <name evidence="11" type="ORF">KDA_34090</name>
</gene>
<keyword evidence="4 8" id="KW-0554">One-carbon metabolism</keyword>
<dbReference type="Proteomes" id="UP000287171">
    <property type="component" value="Unassembled WGS sequence"/>
</dbReference>
<dbReference type="PANTHER" id="PTHR11680:SF35">
    <property type="entry name" value="SERINE HYDROXYMETHYLTRANSFERASE 1"/>
    <property type="match status" value="1"/>
</dbReference>
<comment type="caution">
    <text evidence="11">The sequence shown here is derived from an EMBL/GenBank/DDBJ whole genome shotgun (WGS) entry which is preliminary data.</text>
</comment>
<reference evidence="12" key="1">
    <citation type="submission" date="2018-12" db="EMBL/GenBank/DDBJ databases">
        <title>Tengunoibacter tsumagoiensis gen. nov., sp. nov., Dictyobacter kobayashii sp. nov., D. alpinus sp. nov., and D. joshuensis sp. nov. and description of Dictyobacteraceae fam. nov. within the order Ktedonobacterales isolated from Tengu-no-mugimeshi.</title>
        <authorList>
            <person name="Wang C.M."/>
            <person name="Zheng Y."/>
            <person name="Sakai Y."/>
            <person name="Toyoda A."/>
            <person name="Minakuchi Y."/>
            <person name="Abe K."/>
            <person name="Yokota A."/>
            <person name="Yabe S."/>
        </authorList>
    </citation>
    <scope>NUCLEOTIDE SEQUENCE [LARGE SCALE GENOMIC DNA]</scope>
    <source>
        <strain evidence="12">Uno16</strain>
    </source>
</reference>
<dbReference type="NCBIfam" id="NF000586">
    <property type="entry name" value="PRK00011.1"/>
    <property type="match status" value="1"/>
</dbReference>
<comment type="subunit">
    <text evidence="8">Homodimer.</text>
</comment>
<feature type="domain" description="Serine hydroxymethyltransferase-like" evidence="10">
    <location>
        <begin position="174"/>
        <end position="448"/>
    </location>
</feature>
<evidence type="ECO:0000259" key="10">
    <source>
        <dbReference type="Pfam" id="PF00464"/>
    </source>
</evidence>
<dbReference type="InterPro" id="IPR015421">
    <property type="entry name" value="PyrdxlP-dep_Trfase_major"/>
</dbReference>
<keyword evidence="11" id="KW-0489">Methyltransferase</keyword>
<evidence type="ECO:0000256" key="2">
    <source>
        <dbReference type="ARBA" id="ARBA00006376"/>
    </source>
</evidence>
<dbReference type="GO" id="GO:0005829">
    <property type="term" value="C:cytosol"/>
    <property type="evidence" value="ECO:0007669"/>
    <property type="project" value="TreeGrafter"/>
</dbReference>
<dbReference type="EC" id="2.1.2.1" evidence="8"/>
<dbReference type="GO" id="GO:0035999">
    <property type="term" value="P:tetrahydrofolate interconversion"/>
    <property type="evidence" value="ECO:0007669"/>
    <property type="project" value="UniProtKB-UniRule"/>
</dbReference>
<comment type="similarity">
    <text evidence="2 8">Belongs to the SHMT family.</text>
</comment>
<dbReference type="RefSeq" id="WP_126628200.1">
    <property type="nucleotide sequence ID" value="NZ_BIFT01000001.1"/>
</dbReference>
<dbReference type="PROSITE" id="PS00096">
    <property type="entry name" value="SHMT"/>
    <property type="match status" value="1"/>
</dbReference>
<dbReference type="InterPro" id="IPR015422">
    <property type="entry name" value="PyrdxlP-dep_Trfase_small"/>
</dbReference>
<feature type="binding site" evidence="8">
    <location>
        <begin position="186"/>
        <end position="188"/>
    </location>
    <ligand>
        <name>(6S)-5,6,7,8-tetrahydrofolate</name>
        <dbReference type="ChEBI" id="CHEBI:57453"/>
    </ligand>
</feature>
<keyword evidence="3 8" id="KW-0963">Cytoplasm</keyword>
<dbReference type="InterPro" id="IPR039429">
    <property type="entry name" value="SHMT-like_dom"/>
</dbReference>
<dbReference type="GO" id="GO:0008168">
    <property type="term" value="F:methyltransferase activity"/>
    <property type="evidence" value="ECO:0007669"/>
    <property type="project" value="UniProtKB-KW"/>
</dbReference>
<accession>A0A402B9A7</accession>
<dbReference type="GO" id="GO:0004372">
    <property type="term" value="F:glycine hydroxymethyltransferase activity"/>
    <property type="evidence" value="ECO:0007669"/>
    <property type="project" value="UniProtKB-UniRule"/>
</dbReference>
<dbReference type="NCBIfam" id="NF010094">
    <property type="entry name" value="PRK13580.1"/>
    <property type="match status" value="1"/>
</dbReference>
<dbReference type="FunFam" id="3.40.640.10:FF:000060">
    <property type="entry name" value="Serine hydroxymethyltransferase"/>
    <property type="match status" value="1"/>
</dbReference>
<dbReference type="GO" id="GO:0032259">
    <property type="term" value="P:methylation"/>
    <property type="evidence" value="ECO:0007669"/>
    <property type="project" value="UniProtKB-KW"/>
</dbReference>
<comment type="catalytic activity">
    <reaction evidence="8">
        <text>(6R)-5,10-methylene-5,6,7,8-tetrahydrofolate + glycine + H2O = (6S)-5,6,7,8-tetrahydrofolate + L-serine</text>
        <dbReference type="Rhea" id="RHEA:15481"/>
        <dbReference type="ChEBI" id="CHEBI:15377"/>
        <dbReference type="ChEBI" id="CHEBI:15636"/>
        <dbReference type="ChEBI" id="CHEBI:33384"/>
        <dbReference type="ChEBI" id="CHEBI:57305"/>
        <dbReference type="ChEBI" id="CHEBI:57453"/>
        <dbReference type="EC" id="2.1.2.1"/>
    </reaction>
</comment>
<proteinExistence type="inferred from homology"/>
<dbReference type="CDD" id="cd00378">
    <property type="entry name" value="SHMT"/>
    <property type="match status" value="1"/>
</dbReference>
<evidence type="ECO:0000313" key="12">
    <source>
        <dbReference type="Proteomes" id="UP000287171"/>
    </source>
</evidence>
<comment type="caution">
    <text evidence="8">Lacks conserved residue(s) required for the propagation of feature annotation.</text>
</comment>
<dbReference type="GO" id="GO:0019264">
    <property type="term" value="P:glycine biosynthetic process from serine"/>
    <property type="evidence" value="ECO:0007669"/>
    <property type="project" value="UniProtKB-UniRule"/>
</dbReference>
<dbReference type="Pfam" id="PF00464">
    <property type="entry name" value="SHMT"/>
    <property type="match status" value="2"/>
</dbReference>
<evidence type="ECO:0000256" key="8">
    <source>
        <dbReference type="HAMAP-Rule" id="MF_00051"/>
    </source>
</evidence>
<sequence length="512" mass="55893">MISTTTTEPSYLVRYLQTLNGKTPHSAAAAFYASLDQITTVSPSIAANIIQELQDQRGNLKMIASENYSSLTTQLTMGNLLTDKYAEGYPHHRFYAGCDNVDAIEAEAAQLAQELFGADYAYVQPHSGADANLVAFLAILSAKAQKPVLAELGQEDPSKLSREDWNKVREVVHNQRLLSLDYYSGGHLTHGYRHNISSHLFDVSTYSVDRQTGLINLDQLRQQLHEVRPLILLAGYSAYPRKLNFARMRELADEVGAVLMVDMAHFAGLVAGKVFSGEFDPVPYAHIVTSTTHKTLRGPRGGLILCKEEFAEWVNKGCPAMLGGPLPHVMAAKAIAFREASRPEFQTYAAKIVENSQALAAACVAEGLDVLTGGSDNHLLLIDVAKTFGLTGRQAESVLRECKITLNRNSLPFDVNGPWYTSGLRIGTPAITTLGMGTAEMREIANIIKRVLSNVTAAKTASGKKSLNKYILDNEILAEAQKRVEALLANYPLYPELDLNLVQAATLTNASL</sequence>
<evidence type="ECO:0000256" key="4">
    <source>
        <dbReference type="ARBA" id="ARBA00022563"/>
    </source>
</evidence>
<dbReference type="EMBL" id="BIFT01000001">
    <property type="protein sequence ID" value="GCE27925.1"/>
    <property type="molecule type" value="Genomic_DNA"/>
</dbReference>
<comment type="function">
    <text evidence="8">Catalyzes the reversible interconversion of serine and glycine with tetrahydrofolate (THF) serving as the one-carbon carrier. This reaction serves as the major source of one-carbon groups required for the biosynthesis of purines, thymidylate, methionine, and other important biomolecules. Also exhibits THF-independent aldolase activity toward beta-hydroxyamino acids, producing glycine and aldehydes, via a retro-aldol mechanism.</text>
</comment>
<dbReference type="Gene3D" id="3.90.1150.10">
    <property type="entry name" value="Aspartate Aminotransferase, domain 1"/>
    <property type="match status" value="2"/>
</dbReference>
<comment type="subcellular location">
    <subcellularLocation>
        <location evidence="8">Cytoplasm</location>
    </subcellularLocation>
</comment>
<feature type="modified residue" description="N6-(pyridoxal phosphate)lysine" evidence="8 9">
    <location>
        <position position="294"/>
    </location>
</feature>
<feature type="site" description="Plays an important role in substrate specificity" evidence="8">
    <location>
        <position position="293"/>
    </location>
</feature>
<dbReference type="InterPro" id="IPR019798">
    <property type="entry name" value="Ser_HO-MeTrfase_PLP_BS"/>
</dbReference>
<dbReference type="AlphaFoldDB" id="A0A402B9A7"/>
<dbReference type="UniPathway" id="UPA00288">
    <property type="reaction ID" value="UER01023"/>
</dbReference>
<dbReference type="OrthoDB" id="9803846at2"/>
<comment type="pathway">
    <text evidence="8">One-carbon metabolism; tetrahydrofolate interconversion.</text>
</comment>
<dbReference type="InterPro" id="IPR001085">
    <property type="entry name" value="Ser_HO-MeTrfase"/>
</dbReference>
<dbReference type="PIRSF" id="PIRSF000412">
    <property type="entry name" value="SHMT"/>
    <property type="match status" value="1"/>
</dbReference>
<comment type="pathway">
    <text evidence="8">Amino-acid biosynthesis; glycine biosynthesis; glycine from L-serine: step 1/1.</text>
</comment>
<evidence type="ECO:0000313" key="11">
    <source>
        <dbReference type="EMBL" id="GCE27925.1"/>
    </source>
</evidence>
<dbReference type="HAMAP" id="MF_00051">
    <property type="entry name" value="SHMT"/>
    <property type="match status" value="1"/>
</dbReference>
<dbReference type="InterPro" id="IPR015424">
    <property type="entry name" value="PyrdxlP-dep_Trfase"/>
</dbReference>
<dbReference type="GO" id="GO:0030170">
    <property type="term" value="F:pyridoxal phosphate binding"/>
    <property type="evidence" value="ECO:0007669"/>
    <property type="project" value="UniProtKB-UniRule"/>
</dbReference>
<organism evidence="11 12">
    <name type="scientific">Dictyobacter alpinus</name>
    <dbReference type="NCBI Taxonomy" id="2014873"/>
    <lineage>
        <taxon>Bacteria</taxon>
        <taxon>Bacillati</taxon>
        <taxon>Chloroflexota</taxon>
        <taxon>Ktedonobacteria</taxon>
        <taxon>Ktedonobacterales</taxon>
        <taxon>Dictyobacteraceae</taxon>
        <taxon>Dictyobacter</taxon>
    </lineage>
</organism>
<evidence type="ECO:0000256" key="7">
    <source>
        <dbReference type="ARBA" id="ARBA00022898"/>
    </source>
</evidence>
<dbReference type="PANTHER" id="PTHR11680">
    <property type="entry name" value="SERINE HYDROXYMETHYLTRANSFERASE"/>
    <property type="match status" value="1"/>
</dbReference>
<evidence type="ECO:0000256" key="1">
    <source>
        <dbReference type="ARBA" id="ARBA00001933"/>
    </source>
</evidence>
<feature type="domain" description="Serine hydroxymethyltransferase-like" evidence="10">
    <location>
        <begin position="42"/>
        <end position="143"/>
    </location>
</feature>
<dbReference type="SUPFAM" id="SSF53383">
    <property type="entry name" value="PLP-dependent transferases"/>
    <property type="match status" value="1"/>
</dbReference>
<evidence type="ECO:0000256" key="6">
    <source>
        <dbReference type="ARBA" id="ARBA00022679"/>
    </source>
</evidence>
<feature type="binding site" evidence="8">
    <location>
        <position position="308"/>
    </location>
    <ligand>
        <name>(6S)-5,6,7,8-tetrahydrofolate</name>
        <dbReference type="ChEBI" id="CHEBI:57453"/>
    </ligand>
</feature>
<evidence type="ECO:0000256" key="3">
    <source>
        <dbReference type="ARBA" id="ARBA00022490"/>
    </source>
</evidence>
<protein>
    <recommendedName>
        <fullName evidence="8">Serine hydroxymethyltransferase</fullName>
        <shortName evidence="8">SHMT</shortName>
        <shortName evidence="8">Serine methylase</shortName>
        <ecNumber evidence="8">2.1.2.1</ecNumber>
    </recommendedName>
</protein>
<comment type="cofactor">
    <cofactor evidence="1 8 9">
        <name>pyridoxal 5'-phosphate</name>
        <dbReference type="ChEBI" id="CHEBI:597326"/>
    </cofactor>
</comment>